<name>A0AC58QNK6_CAMBA</name>
<protein>
    <submittedName>
        <fullName evidence="2">Epidermal growth factor receptor isoform X3</fullName>
    </submittedName>
</protein>
<organism evidence="1 2">
    <name type="scientific">Camelus bactrianus</name>
    <name type="common">Bactrian camel</name>
    <dbReference type="NCBI Taxonomy" id="9837"/>
    <lineage>
        <taxon>Eukaryota</taxon>
        <taxon>Metazoa</taxon>
        <taxon>Chordata</taxon>
        <taxon>Craniata</taxon>
        <taxon>Vertebrata</taxon>
        <taxon>Euteleostomi</taxon>
        <taxon>Mammalia</taxon>
        <taxon>Eutheria</taxon>
        <taxon>Laurasiatheria</taxon>
        <taxon>Artiodactyla</taxon>
        <taxon>Tylopoda</taxon>
        <taxon>Camelidae</taxon>
        <taxon>Camelus</taxon>
    </lineage>
</organism>
<sequence length="75" mass="8263">MASVDSPHTCRLLGIRLASPVQLITQFMPFGCLLDHVREPKDSIGPQHLLTWCLQIAKGKPFYCGGRPQGQCVTV</sequence>
<dbReference type="RefSeq" id="XP_074223865.1">
    <property type="nucleotide sequence ID" value="XM_074367764.1"/>
</dbReference>
<accession>A0AC58QNK6</accession>
<reference evidence="2" key="1">
    <citation type="submission" date="2025-08" db="UniProtKB">
        <authorList>
            <consortium name="RefSeq"/>
        </authorList>
    </citation>
    <scope>IDENTIFICATION</scope>
    <source>
        <tissue evidence="2">Blood</tissue>
    </source>
</reference>
<dbReference type="Proteomes" id="UP001732780">
    <property type="component" value="Chromosome 7"/>
</dbReference>
<evidence type="ECO:0000313" key="1">
    <source>
        <dbReference type="Proteomes" id="UP001732780"/>
    </source>
</evidence>
<proteinExistence type="predicted"/>
<keyword evidence="2" id="KW-0675">Receptor</keyword>
<keyword evidence="1" id="KW-1185">Reference proteome</keyword>
<evidence type="ECO:0000313" key="2">
    <source>
        <dbReference type="RefSeq" id="XP_074223865.1"/>
    </source>
</evidence>
<gene>
    <name evidence="2" type="primary">LOC123617147</name>
</gene>